<accession>A0AAV4NIA3</accession>
<dbReference type="EMBL" id="BPLQ01001646">
    <property type="protein sequence ID" value="GIX83583.1"/>
    <property type="molecule type" value="Genomic_DNA"/>
</dbReference>
<organism evidence="1 2">
    <name type="scientific">Caerostris darwini</name>
    <dbReference type="NCBI Taxonomy" id="1538125"/>
    <lineage>
        <taxon>Eukaryota</taxon>
        <taxon>Metazoa</taxon>
        <taxon>Ecdysozoa</taxon>
        <taxon>Arthropoda</taxon>
        <taxon>Chelicerata</taxon>
        <taxon>Arachnida</taxon>
        <taxon>Araneae</taxon>
        <taxon>Araneomorphae</taxon>
        <taxon>Entelegynae</taxon>
        <taxon>Araneoidea</taxon>
        <taxon>Araneidae</taxon>
        <taxon>Caerostris</taxon>
    </lineage>
</organism>
<reference evidence="1 2" key="1">
    <citation type="submission" date="2021-06" db="EMBL/GenBank/DDBJ databases">
        <title>Caerostris darwini draft genome.</title>
        <authorList>
            <person name="Kono N."/>
            <person name="Arakawa K."/>
        </authorList>
    </citation>
    <scope>NUCLEOTIDE SEQUENCE [LARGE SCALE GENOMIC DNA]</scope>
</reference>
<dbReference type="Proteomes" id="UP001054837">
    <property type="component" value="Unassembled WGS sequence"/>
</dbReference>
<keyword evidence="2" id="KW-1185">Reference proteome</keyword>
<protein>
    <submittedName>
        <fullName evidence="1">Uncharacterized protein</fullName>
    </submittedName>
</protein>
<evidence type="ECO:0000313" key="1">
    <source>
        <dbReference type="EMBL" id="GIX83583.1"/>
    </source>
</evidence>
<dbReference type="AlphaFoldDB" id="A0AAV4NIA3"/>
<gene>
    <name evidence="1" type="ORF">CDAR_128621</name>
</gene>
<sequence>MIQTLTGLHLRTTIIQISLLIMNIPVIVTKSPFVSPTRTTPSTGRPSLFSAFPTFEAKTFARAVCLSWKISALNPASAHHPPLKTGSFVEVTHC</sequence>
<comment type="caution">
    <text evidence="1">The sequence shown here is derived from an EMBL/GenBank/DDBJ whole genome shotgun (WGS) entry which is preliminary data.</text>
</comment>
<proteinExistence type="predicted"/>
<evidence type="ECO:0000313" key="2">
    <source>
        <dbReference type="Proteomes" id="UP001054837"/>
    </source>
</evidence>
<name>A0AAV4NIA3_9ARAC</name>